<feature type="transmembrane region" description="Helical" evidence="1">
    <location>
        <begin position="67"/>
        <end position="89"/>
    </location>
</feature>
<dbReference type="Pfam" id="PF04892">
    <property type="entry name" value="VanZ"/>
    <property type="match status" value="1"/>
</dbReference>
<feature type="domain" description="VanZ-like" evidence="2">
    <location>
        <begin position="40"/>
        <end position="119"/>
    </location>
</feature>
<keyword evidence="1" id="KW-0812">Transmembrane</keyword>
<organism evidence="3 4">
    <name type="scientific">Okeanomitos corallinicola TIOX110</name>
    <dbReference type="NCBI Taxonomy" id="3133117"/>
    <lineage>
        <taxon>Bacteria</taxon>
        <taxon>Bacillati</taxon>
        <taxon>Cyanobacteriota</taxon>
        <taxon>Cyanophyceae</taxon>
        <taxon>Nostocales</taxon>
        <taxon>Aphanizomenonaceae</taxon>
        <taxon>Okeanomitos</taxon>
    </lineage>
</organism>
<protein>
    <submittedName>
        <fullName evidence="3">VanZ family protein</fullName>
    </submittedName>
</protein>
<proteinExistence type="predicted"/>
<dbReference type="NCBIfam" id="NF037970">
    <property type="entry name" value="vanZ_1"/>
    <property type="match status" value="1"/>
</dbReference>
<evidence type="ECO:0000313" key="3">
    <source>
        <dbReference type="EMBL" id="WZB89274.1"/>
    </source>
</evidence>
<accession>A0ABZ2UWD3</accession>
<feature type="transmembrane region" description="Helical" evidence="1">
    <location>
        <begin position="101"/>
        <end position="120"/>
    </location>
</feature>
<sequence>MTTHQRWVFAFWVYLGILFSIFIAAYLQIIPTEISRFPYYDTVLHFLLLGLAAYFSHQALRKRKFRILNIPVPLAPLIVFLFCIVDEMIQSYVPYRNADWVDLAADICGIISFTILAEIFPASNNK</sequence>
<dbReference type="InterPro" id="IPR006976">
    <property type="entry name" value="VanZ-like"/>
</dbReference>
<evidence type="ECO:0000313" key="4">
    <source>
        <dbReference type="Proteomes" id="UP001483337"/>
    </source>
</evidence>
<gene>
    <name evidence="3" type="ORF">WJM97_06215</name>
</gene>
<evidence type="ECO:0000259" key="2">
    <source>
        <dbReference type="Pfam" id="PF04892"/>
    </source>
</evidence>
<keyword evidence="1" id="KW-1133">Transmembrane helix</keyword>
<dbReference type="PANTHER" id="PTHR28008">
    <property type="entry name" value="DOMAIN PROTEIN, PUTATIVE (AFU_ORTHOLOGUE AFUA_3G10980)-RELATED"/>
    <property type="match status" value="1"/>
</dbReference>
<keyword evidence="1" id="KW-0472">Membrane</keyword>
<dbReference type="RefSeq" id="WP_353932178.1">
    <property type="nucleotide sequence ID" value="NZ_CP150886.1"/>
</dbReference>
<feature type="transmembrane region" description="Helical" evidence="1">
    <location>
        <begin position="37"/>
        <end position="55"/>
    </location>
</feature>
<dbReference type="Proteomes" id="UP001483337">
    <property type="component" value="Chromosome"/>
</dbReference>
<name>A0ABZ2UWD3_9CYAN</name>
<keyword evidence="4" id="KW-1185">Reference proteome</keyword>
<evidence type="ECO:0000256" key="1">
    <source>
        <dbReference type="SAM" id="Phobius"/>
    </source>
</evidence>
<reference evidence="3 4" key="1">
    <citation type="submission" date="2024-04" db="EMBL/GenBank/DDBJ databases">
        <title>Okeanomitos corallinicola gen. &amp; sp. nov. (Nostocales, Cyanobacteria), a new toxic marine heterocyst-forming cyanobacterium from a coral reef.</title>
        <authorList>
            <person name="Li H."/>
            <person name="Li R."/>
            <person name="Kang J."/>
            <person name="Hii K.S."/>
            <person name="Mohamed H.F."/>
            <person name="Xu X."/>
            <person name="Luo Z."/>
        </authorList>
    </citation>
    <scope>NUCLEOTIDE SEQUENCE [LARGE SCALE GENOMIC DNA]</scope>
    <source>
        <strain evidence="3 4">TIOX110</strain>
    </source>
</reference>
<dbReference type="PANTHER" id="PTHR28008:SF1">
    <property type="entry name" value="DOMAIN PROTEIN, PUTATIVE (AFU_ORTHOLOGUE AFUA_3G10980)-RELATED"/>
    <property type="match status" value="1"/>
</dbReference>
<feature type="transmembrane region" description="Helical" evidence="1">
    <location>
        <begin position="7"/>
        <end position="31"/>
    </location>
</feature>
<dbReference type="EMBL" id="CP150886">
    <property type="protein sequence ID" value="WZB89274.1"/>
    <property type="molecule type" value="Genomic_DNA"/>
</dbReference>